<reference evidence="2 3" key="1">
    <citation type="submission" date="2018-03" db="EMBL/GenBank/DDBJ databases">
        <title>Diversity of phytobeneficial traits revealed by whole-genome analysis of worldwide-isolated phenazine-producing Pseudomonas spp.</title>
        <authorList>
            <person name="Biessy A."/>
            <person name="Novinscak A."/>
            <person name="Blom J."/>
            <person name="Leger G."/>
            <person name="Thomashow L.S."/>
            <person name="Cazorla F.M."/>
            <person name="Josic D."/>
            <person name="Filion M."/>
        </authorList>
    </citation>
    <scope>NUCLEOTIDE SEQUENCE [LARGE SCALE GENOMIC DNA]</scope>
    <source>
        <strain evidence="2 3">B25</strain>
    </source>
</reference>
<sequence>MAKIVDLFCRHRPKILDRIRGKCPGSAKSATACQRIHGAGNDEHGIALGLGTQVDDDKDSDKNSHRAALS</sequence>
<name>A0A3G7TQK2_9PSED</name>
<evidence type="ECO:0000256" key="1">
    <source>
        <dbReference type="SAM" id="MobiDB-lite"/>
    </source>
</evidence>
<protein>
    <submittedName>
        <fullName evidence="2">Uncharacterized protein</fullName>
    </submittedName>
</protein>
<gene>
    <name evidence="2" type="ORF">C4K04_3715</name>
</gene>
<feature type="region of interest" description="Disordered" evidence="1">
    <location>
        <begin position="51"/>
        <end position="70"/>
    </location>
</feature>
<dbReference type="EMBL" id="CP027753">
    <property type="protein sequence ID" value="AZE49385.1"/>
    <property type="molecule type" value="Genomic_DNA"/>
</dbReference>
<accession>A0A3G7TQK2</accession>
<evidence type="ECO:0000313" key="3">
    <source>
        <dbReference type="Proteomes" id="UP000268048"/>
    </source>
</evidence>
<proteinExistence type="predicted"/>
<dbReference type="Proteomes" id="UP000268048">
    <property type="component" value="Chromosome"/>
</dbReference>
<dbReference type="AlphaFoldDB" id="A0A3G7TQK2"/>
<organism evidence="2 3">
    <name type="scientific">Pseudomonas chlororaphis</name>
    <dbReference type="NCBI Taxonomy" id="587753"/>
    <lineage>
        <taxon>Bacteria</taxon>
        <taxon>Pseudomonadati</taxon>
        <taxon>Pseudomonadota</taxon>
        <taxon>Gammaproteobacteria</taxon>
        <taxon>Pseudomonadales</taxon>
        <taxon>Pseudomonadaceae</taxon>
        <taxon>Pseudomonas</taxon>
    </lineage>
</organism>
<evidence type="ECO:0000313" key="2">
    <source>
        <dbReference type="EMBL" id="AZE49385.1"/>
    </source>
</evidence>